<proteinExistence type="predicted"/>
<dbReference type="KEGG" id="nct:NMSP_0437"/>
<evidence type="ECO:0000256" key="3">
    <source>
        <dbReference type="PROSITE-ProRule" id="PRU00339"/>
    </source>
</evidence>
<dbReference type="PROSITE" id="PS50005">
    <property type="entry name" value="TPR"/>
    <property type="match status" value="1"/>
</dbReference>
<protein>
    <submittedName>
        <fullName evidence="4">Tetratricopeptide repeat protein</fullName>
    </submittedName>
</protein>
<accession>A0A2Z2HRY7</accession>
<evidence type="ECO:0000313" key="4">
    <source>
        <dbReference type="EMBL" id="ARS64060.1"/>
    </source>
</evidence>
<evidence type="ECO:0000313" key="5">
    <source>
        <dbReference type="Proteomes" id="UP000249949"/>
    </source>
</evidence>
<dbReference type="Proteomes" id="UP000249949">
    <property type="component" value="Chromosome"/>
</dbReference>
<reference evidence="4 5" key="1">
    <citation type="journal article" date="2017" name="Environ. Microbiol.">
        <title>Genome and epigenome of a novel marine Thaumarchaeota strain suggest viral infection, phosphorothioation DNA modification and multiple restriction systems.</title>
        <authorList>
            <person name="Ahlgren N.A."/>
            <person name="Chen Y."/>
            <person name="Needham D.M."/>
            <person name="Parada A.E."/>
            <person name="Sachdeva R."/>
            <person name="Trinh V."/>
            <person name="Chen T."/>
            <person name="Fuhrman J.A."/>
        </authorList>
    </citation>
    <scope>NUCLEOTIDE SEQUENCE [LARGE SCALE GENOMIC DNA]</scope>
    <source>
        <strain evidence="4 5">SPOT01</strain>
    </source>
</reference>
<keyword evidence="1" id="KW-0677">Repeat</keyword>
<dbReference type="PANTHER" id="PTHR44943:SF8">
    <property type="entry name" value="TPR REPEAT-CONTAINING PROTEIN MJ0263"/>
    <property type="match status" value="1"/>
</dbReference>
<dbReference type="AlphaFoldDB" id="A0A2Z2HRY7"/>
<keyword evidence="2 3" id="KW-0802">TPR repeat</keyword>
<evidence type="ECO:0000256" key="1">
    <source>
        <dbReference type="ARBA" id="ARBA00022737"/>
    </source>
</evidence>
<dbReference type="PANTHER" id="PTHR44943">
    <property type="entry name" value="CELLULOSE SYNTHASE OPERON PROTEIN C"/>
    <property type="match status" value="1"/>
</dbReference>
<dbReference type="InterPro" id="IPR051685">
    <property type="entry name" value="Ycf3/AcsC/BcsC/TPR_MFPF"/>
</dbReference>
<dbReference type="SUPFAM" id="SSF48452">
    <property type="entry name" value="TPR-like"/>
    <property type="match status" value="1"/>
</dbReference>
<dbReference type="InterPro" id="IPR019734">
    <property type="entry name" value="TPR_rpt"/>
</dbReference>
<dbReference type="Pfam" id="PF12895">
    <property type="entry name" value="ANAPC3"/>
    <property type="match status" value="1"/>
</dbReference>
<dbReference type="EMBL" id="CP021324">
    <property type="protein sequence ID" value="ARS64060.1"/>
    <property type="molecule type" value="Genomic_DNA"/>
</dbReference>
<dbReference type="Gene3D" id="1.25.40.10">
    <property type="entry name" value="Tetratricopeptide repeat domain"/>
    <property type="match status" value="1"/>
</dbReference>
<dbReference type="RefSeq" id="WP_086907242.1">
    <property type="nucleotide sequence ID" value="NZ_CP021324.1"/>
</dbReference>
<feature type="repeat" description="TPR" evidence="3">
    <location>
        <begin position="54"/>
        <end position="87"/>
    </location>
</feature>
<gene>
    <name evidence="4" type="ORF">NMSP_0437</name>
</gene>
<dbReference type="OrthoDB" id="4984at2157"/>
<name>A0A2Z2HRY7_9ARCH</name>
<dbReference type="SMART" id="SM00028">
    <property type="entry name" value="TPR"/>
    <property type="match status" value="2"/>
</dbReference>
<keyword evidence="5" id="KW-1185">Reference proteome</keyword>
<sequence>MIILVGLFSKTPEDIAFKDNIDQFKKFKKLVKKKKYPEALKLGLDYLEKVPYNHDALFTIGGIYYLKNKYRTAISYFDRALETGDTDVEVLLLKAYTHQKLQETEISIDCCKKIQSIDPKNKSMINLLSELKS</sequence>
<organism evidence="4 5">
    <name type="scientific">Candidatus Nitrosomarinus catalinensis</name>
    <dbReference type="NCBI Taxonomy" id="1898749"/>
    <lineage>
        <taxon>Archaea</taxon>
        <taxon>Nitrososphaerota</taxon>
        <taxon>Nitrososphaeria</taxon>
        <taxon>Nitrosopumilales</taxon>
        <taxon>Nitrosopumilaceae</taxon>
        <taxon>Candidatus Nitrosomarinus</taxon>
    </lineage>
</organism>
<dbReference type="InterPro" id="IPR011990">
    <property type="entry name" value="TPR-like_helical_dom_sf"/>
</dbReference>
<evidence type="ECO:0000256" key="2">
    <source>
        <dbReference type="ARBA" id="ARBA00022803"/>
    </source>
</evidence>
<dbReference type="GeneID" id="32900934"/>